<dbReference type="AlphaFoldDB" id="A0A2A6C7U4"/>
<name>A0A2A6C7U4_PRIPA</name>
<dbReference type="EnsemblMetazoa" id="PPA12763.1">
    <property type="protein sequence ID" value="PPA12763.1"/>
    <property type="gene ID" value="WBGene00102317"/>
</dbReference>
<evidence type="ECO:0000313" key="1">
    <source>
        <dbReference type="EnsemblMetazoa" id="PPA12763.1"/>
    </source>
</evidence>
<accession>A0A8R1U9C5</accession>
<keyword evidence="2" id="KW-1185">Reference proteome</keyword>
<reference evidence="2" key="1">
    <citation type="journal article" date="2008" name="Nat. Genet.">
        <title>The Pristionchus pacificus genome provides a unique perspective on nematode lifestyle and parasitism.</title>
        <authorList>
            <person name="Dieterich C."/>
            <person name="Clifton S.W."/>
            <person name="Schuster L.N."/>
            <person name="Chinwalla A."/>
            <person name="Delehaunty K."/>
            <person name="Dinkelacker I."/>
            <person name="Fulton L."/>
            <person name="Fulton R."/>
            <person name="Godfrey J."/>
            <person name="Minx P."/>
            <person name="Mitreva M."/>
            <person name="Roeseler W."/>
            <person name="Tian H."/>
            <person name="Witte H."/>
            <person name="Yang S.P."/>
            <person name="Wilson R.K."/>
            <person name="Sommer R.J."/>
        </authorList>
    </citation>
    <scope>NUCLEOTIDE SEQUENCE [LARGE SCALE GENOMIC DNA]</scope>
    <source>
        <strain evidence="2">PS312</strain>
    </source>
</reference>
<dbReference type="Proteomes" id="UP000005239">
    <property type="component" value="Unassembled WGS sequence"/>
</dbReference>
<reference evidence="1" key="2">
    <citation type="submission" date="2022-06" db="UniProtKB">
        <authorList>
            <consortium name="EnsemblMetazoa"/>
        </authorList>
    </citation>
    <scope>IDENTIFICATION</scope>
    <source>
        <strain evidence="1">PS312</strain>
    </source>
</reference>
<protein>
    <submittedName>
        <fullName evidence="1">Uncharacterized protein</fullName>
    </submittedName>
</protein>
<accession>A0A2A6C7U4</accession>
<gene>
    <name evidence="1" type="primary">WBGene00102317</name>
</gene>
<proteinExistence type="predicted"/>
<organism evidence="1 2">
    <name type="scientific">Pristionchus pacificus</name>
    <name type="common">Parasitic nematode worm</name>
    <dbReference type="NCBI Taxonomy" id="54126"/>
    <lineage>
        <taxon>Eukaryota</taxon>
        <taxon>Metazoa</taxon>
        <taxon>Ecdysozoa</taxon>
        <taxon>Nematoda</taxon>
        <taxon>Chromadorea</taxon>
        <taxon>Rhabditida</taxon>
        <taxon>Rhabditina</taxon>
        <taxon>Diplogasteromorpha</taxon>
        <taxon>Diplogasteroidea</taxon>
        <taxon>Neodiplogasteridae</taxon>
        <taxon>Pristionchus</taxon>
    </lineage>
</organism>
<evidence type="ECO:0000313" key="2">
    <source>
        <dbReference type="Proteomes" id="UP000005239"/>
    </source>
</evidence>
<sequence length="84" mass="9271">MKLLLPILLSLLAVAVMAAPASNKKTNNKARDVEATLSPAAKKAYAKLKELAKMPYDLPMYRAKRKEYLDSLPKSVRDEVANLA</sequence>